<feature type="signal peptide" evidence="2">
    <location>
        <begin position="1"/>
        <end position="21"/>
    </location>
</feature>
<dbReference type="Pfam" id="PF00207">
    <property type="entry name" value="A2M"/>
    <property type="match status" value="1"/>
</dbReference>
<dbReference type="InterPro" id="IPR002890">
    <property type="entry name" value="MG2"/>
</dbReference>
<dbReference type="Gene3D" id="2.20.130.20">
    <property type="match status" value="1"/>
</dbReference>
<dbReference type="STRING" id="1122991.GCA_000613445_03087"/>
<evidence type="ECO:0000256" key="1">
    <source>
        <dbReference type="ARBA" id="ARBA00010556"/>
    </source>
</evidence>
<evidence type="ECO:0000313" key="4">
    <source>
        <dbReference type="EMBL" id="PXX24124.1"/>
    </source>
</evidence>
<feature type="domain" description="Alpha-2-macroglobulin" evidence="3">
    <location>
        <begin position="1119"/>
        <end position="1209"/>
    </location>
</feature>
<comment type="similarity">
    <text evidence="1">Belongs to the protease inhibitor I39 (alpha-2-macroglobulin) family. Bacterial alpha-2-macroglobulin subfamily.</text>
</comment>
<keyword evidence="5" id="KW-1185">Reference proteome</keyword>
<evidence type="ECO:0000313" key="5">
    <source>
        <dbReference type="Proteomes" id="UP000248314"/>
    </source>
</evidence>
<dbReference type="SUPFAM" id="SSF48239">
    <property type="entry name" value="Terpenoid cyclases/Protein prenyltransferases"/>
    <property type="match status" value="1"/>
</dbReference>
<proteinExistence type="inferred from homology"/>
<reference evidence="4 5" key="1">
    <citation type="submission" date="2018-05" db="EMBL/GenBank/DDBJ databases">
        <title>Genomic Encyclopedia of Type Strains, Phase I: the one thousand microbial genomes (KMG-I) project.</title>
        <authorList>
            <person name="Kyrpides N."/>
        </authorList>
    </citation>
    <scope>NUCLEOTIDE SEQUENCE [LARGE SCALE GENOMIC DNA]</scope>
    <source>
        <strain evidence="4 5">DSM 15611</strain>
    </source>
</reference>
<dbReference type="SMART" id="SM01360">
    <property type="entry name" value="A2M"/>
    <property type="match status" value="1"/>
</dbReference>
<dbReference type="Proteomes" id="UP000248314">
    <property type="component" value="Unassembled WGS sequence"/>
</dbReference>
<dbReference type="Pfam" id="PF01835">
    <property type="entry name" value="MG2"/>
    <property type="match status" value="1"/>
</dbReference>
<protein>
    <submittedName>
        <fullName evidence="4">Alpha-2-macroglobulin family protein</fullName>
    </submittedName>
</protein>
<dbReference type="GO" id="GO:0004866">
    <property type="term" value="F:endopeptidase inhibitor activity"/>
    <property type="evidence" value="ECO:0007669"/>
    <property type="project" value="InterPro"/>
</dbReference>
<dbReference type="InterPro" id="IPR001599">
    <property type="entry name" value="Macroglobln_a2"/>
</dbReference>
<dbReference type="Gene3D" id="2.60.40.1930">
    <property type="match status" value="1"/>
</dbReference>
<dbReference type="Gene3D" id="1.50.10.20">
    <property type="match status" value="1"/>
</dbReference>
<name>A0A318HZU9_9BACT</name>
<feature type="chain" id="PRO_5016396614" evidence="2">
    <location>
        <begin position="22"/>
        <end position="1860"/>
    </location>
</feature>
<sequence>MRKVALWAIALLMMVCGTAFAESYEVLWKRYDVAIAKDLPRTGIDVLNQIAAQAKADRRYGTLLKTYICKASLMENIVSDSIVGEVQRLEKEEQALRNTQPVAAAVYQAALALMYQSNYSLGSTRGKKASEYFNMSLQNPEMLAKAQAKDFEPILIPGVDSRFFNNDLLHVLAIYAGEYRMMYDFYAKKGNRRAACIVAAMMFDKGMGYRFLDEKEVKAKENKKSFYKSRIVHKLDSFMNVYSDLPEVAELAVVRYGYMSNADDVTVEQQIEYIKYALGKWGSWQNMNRLRNAYKELTNPTFSAQSARMILPNQPRMVHFTDVRNIASITMKVWRLNVKGDFEEDVEEERVYKKLKRTMKAVPTATRMCKFVGKPNYVFSADSVQLEGLPVGMYLLELAADNKNVPARRMLMRVTNLVPIVQAMPNGRLRFAVLNATTGHPVPNAKIRITLSNYRTDKTWTEVLTCGDDGEVIYTETRNINLESFCAYTKDDVYYQEARNRSWYGFSERETNFTSNYLYTDRSIYRPGQTVNVAGILMRASEDVTRKPVEGEKLKLTLYDANRKEVETKDVVTDAFGKYAAQFSLPNDGLTGRYSVQVTDAWRSTVSFNVEEYKRPTFEVSFPKVDEKYAPGDTVVVVGHAKSFAGVPVQGAQVSYEVKRTPAFWWWYDRDGNSSGNYIHRGTAVTDAQGGFSVSIPMMLPKDNKRSGFYNIQVTATVVDQGGETREVSMALPLGAKATALDCNLPEKSEKDSLKSLSFSFRNASGVEIPGNVRYYIDNESNMQTAKANTEIAFNAKAFKSGKHRLVAICENDTINQEFVLFSLTDSRPVTETPQWAYQTSTQFNSDNRPVYVQVGTSLKDTYVLYAIYSGNKLLEKGTTVLSDSLMTIPYTYKPEYGDGITISYVWVRGYNCYRKEFSIKRAAPDKRLVAEWKTFRNKLTPGQKEEWTLNLKYPNGKPANAQLIASLYDKSLEQIKKHQWSFDPSIYFRVPSVNWYWPWNLNYDDLSASYSFVSLHEKDFSFYHFDNSCFYYDRYSSMYELRDKGAGVTAKGNAHLRKEGGTRALMVRGTKAYSGEAKVSGYAVAEMMKDTADDRVEENSKRGVTNENPSVRTNLNETAFFYPALTSDANGDVAIKFTLPESITTWRFMGLATDKDMNNVLVENEAVASKKMMVQPNMPRFMRLGDKGWITARVINTTETVLKGTALIEIVDPETEKVFYSETKNCTVDAGQTGNVSFLLNLQEGTKFYAAGVKVWVCRISVTGKGFSDGEQHYLPLLSDSELVTNSRTFTQHRAGTLNIDLRKLFAVQRPDNRLVIEYTNNPAWMMVQALPYMSDVNVDDAISLATSYYVNSLGNYLLNQAPVIKTTIEQWKQEKGTNSSMVSELQKNEDVKQLVLKDTPWVQAADNETAQRRELTRFFDENGIKYRLNEATNKLRALQKSNGSWAWYPKMIGNKYVTLSVLEMLTRLQTLTGVRTDMDRNLVKAFAYMGNEVALEVAGMKKREKEGESNLRPSEWAVNYLYVCSLVDKSYYEDYKAEHAYLVDHLAKQPLALTIYGKAITAAILATNGYEQMAKEYLQSIREYSVFTEEMGRYYDTRKAYYSWSDYKIPTQVAAIEALQNLEPSDSTTIDQMKRWLLQQKRTQIWDTPINSVNAVYAFLKGNTQVLQAAADSPAKLLVDGKRIETTNASCGLGYVKTTMTGANLNTFTVNKTAPGTSWGSVYAQFTQRTTDITDASMGLSVKRELIYDGELKVGSKVKVRITITADRDYDFVQVVDKRAACMEPIDQISGYMRGYYYSPRDNATYYYTDMMRKGTHVIEATYYIDRPGTFTTGTCTVQCAYSPAYMARTKSQTLMIK</sequence>
<dbReference type="InterPro" id="IPR051802">
    <property type="entry name" value="YfhM-like"/>
</dbReference>
<dbReference type="EMBL" id="QJJX01000003">
    <property type="protein sequence ID" value="PXX24124.1"/>
    <property type="molecule type" value="Genomic_DNA"/>
</dbReference>
<dbReference type="InterPro" id="IPR008930">
    <property type="entry name" value="Terpenoid_cyclase/PrenylTrfase"/>
</dbReference>
<evidence type="ECO:0000259" key="3">
    <source>
        <dbReference type="SMART" id="SM01360"/>
    </source>
</evidence>
<organism evidence="4 5">
    <name type="scientific">Hoylesella shahii DSM 15611 = JCM 12083</name>
    <dbReference type="NCBI Taxonomy" id="1122991"/>
    <lineage>
        <taxon>Bacteria</taxon>
        <taxon>Pseudomonadati</taxon>
        <taxon>Bacteroidota</taxon>
        <taxon>Bacteroidia</taxon>
        <taxon>Bacteroidales</taxon>
        <taxon>Prevotellaceae</taxon>
        <taxon>Hoylesella</taxon>
    </lineage>
</organism>
<dbReference type="Pfam" id="PF17973">
    <property type="entry name" value="bMG10"/>
    <property type="match status" value="1"/>
</dbReference>
<gene>
    <name evidence="4" type="ORF">EJ73_00365</name>
</gene>
<dbReference type="InterPro" id="IPR041246">
    <property type="entry name" value="Bact_MG10"/>
</dbReference>
<accession>A0A318HZU9</accession>
<comment type="caution">
    <text evidence="4">The sequence shown here is derived from an EMBL/GenBank/DDBJ whole genome shotgun (WGS) entry which is preliminary data.</text>
</comment>
<keyword evidence="2" id="KW-0732">Signal</keyword>
<evidence type="ECO:0000256" key="2">
    <source>
        <dbReference type="SAM" id="SignalP"/>
    </source>
</evidence>
<dbReference type="PANTHER" id="PTHR40094">
    <property type="entry name" value="ALPHA-2-MACROGLOBULIN HOMOLOG"/>
    <property type="match status" value="1"/>
</dbReference>
<dbReference type="PANTHER" id="PTHR40094:SF1">
    <property type="entry name" value="UBIQUITIN DOMAIN-CONTAINING PROTEIN"/>
    <property type="match status" value="1"/>
</dbReference>